<dbReference type="EMBL" id="CM037020">
    <property type="protein sequence ID" value="KAH7671186.1"/>
    <property type="molecule type" value="Genomic_DNA"/>
</dbReference>
<gene>
    <name evidence="1" type="ORF">IHE45_10G076400</name>
</gene>
<name>A0ACB7VC49_DIOAL</name>
<keyword evidence="2" id="KW-1185">Reference proteome</keyword>
<evidence type="ECO:0000313" key="2">
    <source>
        <dbReference type="Proteomes" id="UP000827976"/>
    </source>
</evidence>
<dbReference type="Proteomes" id="UP000827976">
    <property type="component" value="Chromosome 10"/>
</dbReference>
<evidence type="ECO:0000313" key="1">
    <source>
        <dbReference type="EMBL" id="KAH7671186.1"/>
    </source>
</evidence>
<protein>
    <submittedName>
        <fullName evidence="1">Alpha-D-mannose-specific plant lectins domain-containing protein</fullName>
    </submittedName>
</protein>
<proteinExistence type="predicted"/>
<organism evidence="1 2">
    <name type="scientific">Dioscorea alata</name>
    <name type="common">Purple yam</name>
    <dbReference type="NCBI Taxonomy" id="55571"/>
    <lineage>
        <taxon>Eukaryota</taxon>
        <taxon>Viridiplantae</taxon>
        <taxon>Streptophyta</taxon>
        <taxon>Embryophyta</taxon>
        <taxon>Tracheophyta</taxon>
        <taxon>Spermatophyta</taxon>
        <taxon>Magnoliopsida</taxon>
        <taxon>Liliopsida</taxon>
        <taxon>Dioscoreales</taxon>
        <taxon>Dioscoreaceae</taxon>
        <taxon>Dioscorea</taxon>
    </lineage>
</organism>
<comment type="caution">
    <text evidence="1">The sequence shown here is derived from an EMBL/GenBank/DDBJ whole genome shotgun (WGS) entry which is preliminary data.</text>
</comment>
<sequence>MAHHHLLPFLALILVILPSSSHADEQTSALFSVGNSFLISGRNLTSGIYTLSLAHNCSLTYYENGNLTKDYKTSIKEATDCILTVTHHGQLSLQTGDEVHRLLLGTASDFGMYAVLFTNEGPYVCGPRIWDNGIPRPNPQTLKSKNLRVTNSTNALYSPERVTGHANGDTLIATNEDVGLFITRYCELYVNNTETRKNIWKSNSTSAEKLDCYLYLTERGVLPLQYVESNELITQWTGGAFKQVNNYVLVLRYYGGLDIYGYKVKVSKIPAYSGSDAGNIKMVTA</sequence>
<accession>A0ACB7VC49</accession>
<reference evidence="2" key="1">
    <citation type="journal article" date="2022" name="Nat. Commun.">
        <title>Chromosome evolution and the genetic basis of agronomically important traits in greater yam.</title>
        <authorList>
            <person name="Bredeson J.V."/>
            <person name="Lyons J.B."/>
            <person name="Oniyinde I.O."/>
            <person name="Okereke N.R."/>
            <person name="Kolade O."/>
            <person name="Nnabue I."/>
            <person name="Nwadili C.O."/>
            <person name="Hribova E."/>
            <person name="Parker M."/>
            <person name="Nwogha J."/>
            <person name="Shu S."/>
            <person name="Carlson J."/>
            <person name="Kariba R."/>
            <person name="Muthemba S."/>
            <person name="Knop K."/>
            <person name="Barton G.J."/>
            <person name="Sherwood A.V."/>
            <person name="Lopez-Montes A."/>
            <person name="Asiedu R."/>
            <person name="Jamnadass R."/>
            <person name="Muchugi A."/>
            <person name="Goodstein D."/>
            <person name="Egesi C.N."/>
            <person name="Featherston J."/>
            <person name="Asfaw A."/>
            <person name="Simpson G.G."/>
            <person name="Dolezel J."/>
            <person name="Hendre P.S."/>
            <person name="Van Deynze A."/>
            <person name="Kumar P.L."/>
            <person name="Obidiegwu J.E."/>
            <person name="Bhattacharjee R."/>
            <person name="Rokhsar D.S."/>
        </authorList>
    </citation>
    <scope>NUCLEOTIDE SEQUENCE [LARGE SCALE GENOMIC DNA]</scope>
    <source>
        <strain evidence="2">cv. TDa95/00328</strain>
    </source>
</reference>